<protein>
    <recommendedName>
        <fullName evidence="3">Major facilitator superfamily (MFS) profile domain-containing protein</fullName>
    </recommendedName>
</protein>
<evidence type="ECO:0000313" key="4">
    <source>
        <dbReference type="EMBL" id="RMX60879.1"/>
    </source>
</evidence>
<feature type="transmembrane region" description="Helical" evidence="2">
    <location>
        <begin position="202"/>
        <end position="220"/>
    </location>
</feature>
<dbReference type="AlphaFoldDB" id="A0A3M6V4U4"/>
<keyword evidence="2" id="KW-0472">Membrane</keyword>
<feature type="transmembrane region" description="Helical" evidence="2">
    <location>
        <begin position="312"/>
        <end position="333"/>
    </location>
</feature>
<evidence type="ECO:0000256" key="2">
    <source>
        <dbReference type="SAM" id="Phobius"/>
    </source>
</evidence>
<feature type="transmembrane region" description="Helical" evidence="2">
    <location>
        <begin position="137"/>
        <end position="158"/>
    </location>
</feature>
<dbReference type="InterPro" id="IPR050327">
    <property type="entry name" value="Proton-linked_MCT"/>
</dbReference>
<dbReference type="OrthoDB" id="6499973at2759"/>
<accession>A0A3M6V4U4</accession>
<organism evidence="4 5">
    <name type="scientific">Pocillopora damicornis</name>
    <name type="common">Cauliflower coral</name>
    <name type="synonym">Millepora damicornis</name>
    <dbReference type="NCBI Taxonomy" id="46731"/>
    <lineage>
        <taxon>Eukaryota</taxon>
        <taxon>Metazoa</taxon>
        <taxon>Cnidaria</taxon>
        <taxon>Anthozoa</taxon>
        <taxon>Hexacorallia</taxon>
        <taxon>Scleractinia</taxon>
        <taxon>Astrocoeniina</taxon>
        <taxon>Pocilloporidae</taxon>
        <taxon>Pocillopora</taxon>
    </lineage>
</organism>
<dbReference type="InterPro" id="IPR011701">
    <property type="entry name" value="MFS"/>
</dbReference>
<dbReference type="PANTHER" id="PTHR11360:SF251">
    <property type="entry name" value="MAJOR FACILITATOR SUPERFAMILY (MFS) PROFILE DOMAIN-CONTAINING PROTEIN"/>
    <property type="match status" value="1"/>
</dbReference>
<feature type="transmembrane region" description="Helical" evidence="2">
    <location>
        <begin position="372"/>
        <end position="394"/>
    </location>
</feature>
<feature type="transmembrane region" description="Helical" evidence="2">
    <location>
        <begin position="6"/>
        <end position="28"/>
    </location>
</feature>
<dbReference type="SUPFAM" id="SSF103473">
    <property type="entry name" value="MFS general substrate transporter"/>
    <property type="match status" value="1"/>
</dbReference>
<feature type="domain" description="Major facilitator superfamily (MFS) profile" evidence="3">
    <location>
        <begin position="246"/>
        <end position="475"/>
    </location>
</feature>
<dbReference type="Proteomes" id="UP000275408">
    <property type="component" value="Unassembled WGS sequence"/>
</dbReference>
<comment type="caution">
    <text evidence="4">The sequence shown here is derived from an EMBL/GenBank/DDBJ whole genome shotgun (WGS) entry which is preliminary data.</text>
</comment>
<evidence type="ECO:0000259" key="3">
    <source>
        <dbReference type="PROSITE" id="PS50850"/>
    </source>
</evidence>
<keyword evidence="5" id="KW-1185">Reference proteome</keyword>
<dbReference type="Gene3D" id="1.20.1250.20">
    <property type="entry name" value="MFS general substrate transporter like domains"/>
    <property type="match status" value="1"/>
</dbReference>
<feature type="transmembrane region" description="Helical" evidence="2">
    <location>
        <begin position="170"/>
        <end position="190"/>
    </location>
</feature>
<reference evidence="4 5" key="1">
    <citation type="journal article" date="2018" name="Sci. Rep.">
        <title>Comparative analysis of the Pocillopora damicornis genome highlights role of immune system in coral evolution.</title>
        <authorList>
            <person name="Cunning R."/>
            <person name="Bay R.A."/>
            <person name="Gillette P."/>
            <person name="Baker A.C."/>
            <person name="Traylor-Knowles N."/>
        </authorList>
    </citation>
    <scope>NUCLEOTIDE SEQUENCE [LARGE SCALE GENOMIC DNA]</scope>
    <source>
        <strain evidence="4">RSMAS</strain>
        <tissue evidence="4">Whole animal</tissue>
    </source>
</reference>
<proteinExistence type="predicted"/>
<dbReference type="PROSITE" id="PS50850">
    <property type="entry name" value="MFS"/>
    <property type="match status" value="1"/>
</dbReference>
<evidence type="ECO:0000256" key="1">
    <source>
        <dbReference type="ARBA" id="ARBA00004141"/>
    </source>
</evidence>
<dbReference type="GO" id="GO:0016020">
    <property type="term" value="C:membrane"/>
    <property type="evidence" value="ECO:0007669"/>
    <property type="project" value="UniProtKB-SubCell"/>
</dbReference>
<feature type="transmembrane region" description="Helical" evidence="2">
    <location>
        <begin position="339"/>
        <end position="360"/>
    </location>
</feature>
<feature type="transmembrane region" description="Helical" evidence="2">
    <location>
        <begin position="406"/>
        <end position="428"/>
    </location>
</feature>
<evidence type="ECO:0000313" key="5">
    <source>
        <dbReference type="Proteomes" id="UP000275408"/>
    </source>
</evidence>
<gene>
    <name evidence="4" type="ORF">pdam_00003447</name>
</gene>
<dbReference type="Pfam" id="PF07690">
    <property type="entry name" value="MFS_1"/>
    <property type="match status" value="1"/>
</dbReference>
<sequence>WIVCISAALVQFVVLGIHNSFGILYIVFLKEYGWGKALTEQKNLKEAVPIVHRNIEICQDGGWGWIVCISAALVQFLVLGIHNSYIGSMGLGMNFFFGPLTSTLCDRFGCKIVAIAGGIVSVIAMVVTSFVSSPVPIYITYSITWGLGSSMSYVPTFLILDRYFEHQKSLAHGIVTAGSSVGALVIGPTINVLVESVGWRHTMRILGAFACVMIVAAFSYRAPPVKSKMYKGEKKIIDLAVWKNKGFVVWALALGIFNLGYFIPFVYLPTHATYHEIPQSKASFLIGFLSVGSLAGRLLFGHVSDYRCVNRMYLYQSAFLIMAVTTTLCPLATNYGGLVLFTILFGIFDGVVVTLTPVITGDIVGSNKLSSALGFLYLVFSIPLMTGSLIAGFLSEITSTYNEAFFFSGGMIAVCACILSLVPVLTPMRQHGVTEIKMRSNSFLEKKEIPLFVETHVFLEGDPSQIAYYSHVDKI</sequence>
<feature type="transmembrane region" description="Helical" evidence="2">
    <location>
        <begin position="247"/>
        <end position="270"/>
    </location>
</feature>
<feature type="non-terminal residue" evidence="4">
    <location>
        <position position="1"/>
    </location>
</feature>
<dbReference type="CDD" id="cd17352">
    <property type="entry name" value="MFS_MCT_SLC16"/>
    <property type="match status" value="1"/>
</dbReference>
<feature type="transmembrane region" description="Helical" evidence="2">
    <location>
        <begin position="112"/>
        <end position="131"/>
    </location>
</feature>
<keyword evidence="2" id="KW-1133">Transmembrane helix</keyword>
<feature type="transmembrane region" description="Helical" evidence="2">
    <location>
        <begin position="282"/>
        <end position="300"/>
    </location>
</feature>
<dbReference type="InterPro" id="IPR020846">
    <property type="entry name" value="MFS_dom"/>
</dbReference>
<dbReference type="InterPro" id="IPR036259">
    <property type="entry name" value="MFS_trans_sf"/>
</dbReference>
<dbReference type="EMBL" id="RCHS01000098">
    <property type="protein sequence ID" value="RMX60879.1"/>
    <property type="molecule type" value="Genomic_DNA"/>
</dbReference>
<feature type="non-terminal residue" evidence="4">
    <location>
        <position position="475"/>
    </location>
</feature>
<name>A0A3M6V4U4_POCDA</name>
<keyword evidence="2" id="KW-0812">Transmembrane</keyword>
<dbReference type="PANTHER" id="PTHR11360">
    <property type="entry name" value="MONOCARBOXYLATE TRANSPORTER"/>
    <property type="match status" value="1"/>
</dbReference>
<feature type="transmembrane region" description="Helical" evidence="2">
    <location>
        <begin position="62"/>
        <end position="79"/>
    </location>
</feature>
<dbReference type="GO" id="GO:0022857">
    <property type="term" value="F:transmembrane transporter activity"/>
    <property type="evidence" value="ECO:0007669"/>
    <property type="project" value="InterPro"/>
</dbReference>
<comment type="subcellular location">
    <subcellularLocation>
        <location evidence="1">Membrane</location>
        <topology evidence="1">Multi-pass membrane protein</topology>
    </subcellularLocation>
</comment>